<evidence type="ECO:0000313" key="11">
    <source>
        <dbReference type="EMBL" id="KAK9709867.1"/>
    </source>
</evidence>
<organism evidence="11 12">
    <name type="scientific">Popillia japonica</name>
    <name type="common">Japanese beetle</name>
    <dbReference type="NCBI Taxonomy" id="7064"/>
    <lineage>
        <taxon>Eukaryota</taxon>
        <taxon>Metazoa</taxon>
        <taxon>Ecdysozoa</taxon>
        <taxon>Arthropoda</taxon>
        <taxon>Hexapoda</taxon>
        <taxon>Insecta</taxon>
        <taxon>Pterygota</taxon>
        <taxon>Neoptera</taxon>
        <taxon>Endopterygota</taxon>
        <taxon>Coleoptera</taxon>
        <taxon>Polyphaga</taxon>
        <taxon>Scarabaeiformia</taxon>
        <taxon>Scarabaeidae</taxon>
        <taxon>Rutelinae</taxon>
        <taxon>Popillia</taxon>
    </lineage>
</organism>
<keyword evidence="3 10" id="KW-0808">Transferase</keyword>
<keyword evidence="7 10" id="KW-0443">Lipid metabolism</keyword>
<dbReference type="GO" id="GO:0042761">
    <property type="term" value="P:very long-chain fatty acid biosynthetic process"/>
    <property type="evidence" value="ECO:0007669"/>
    <property type="project" value="TreeGrafter"/>
</dbReference>
<feature type="transmembrane region" description="Helical" evidence="10">
    <location>
        <begin position="116"/>
        <end position="135"/>
    </location>
</feature>
<evidence type="ECO:0000256" key="3">
    <source>
        <dbReference type="ARBA" id="ARBA00022679"/>
    </source>
</evidence>
<accession>A0AAW1JZ10</accession>
<comment type="similarity">
    <text evidence="10">Belongs to the ELO family.</text>
</comment>
<evidence type="ECO:0000256" key="6">
    <source>
        <dbReference type="ARBA" id="ARBA00022989"/>
    </source>
</evidence>
<evidence type="ECO:0000256" key="5">
    <source>
        <dbReference type="ARBA" id="ARBA00022832"/>
    </source>
</evidence>
<evidence type="ECO:0000256" key="2">
    <source>
        <dbReference type="ARBA" id="ARBA00022516"/>
    </source>
</evidence>
<dbReference type="PANTHER" id="PTHR11157">
    <property type="entry name" value="FATTY ACID ACYL TRANSFERASE-RELATED"/>
    <property type="match status" value="1"/>
</dbReference>
<evidence type="ECO:0000256" key="1">
    <source>
        <dbReference type="ARBA" id="ARBA00004141"/>
    </source>
</evidence>
<evidence type="ECO:0000313" key="12">
    <source>
        <dbReference type="Proteomes" id="UP001458880"/>
    </source>
</evidence>
<dbReference type="PANTHER" id="PTHR11157:SF113">
    <property type="entry name" value="ELONGATION OF VERY LONG CHAIN FATTY ACIDS PROTEIN"/>
    <property type="match status" value="1"/>
</dbReference>
<dbReference type="EC" id="2.3.1.199" evidence="10"/>
<dbReference type="AlphaFoldDB" id="A0AAW1JZ10"/>
<evidence type="ECO:0000256" key="9">
    <source>
        <dbReference type="ARBA" id="ARBA00023160"/>
    </source>
</evidence>
<dbReference type="GO" id="GO:0034626">
    <property type="term" value="P:fatty acid elongation, polyunsaturated fatty acid"/>
    <property type="evidence" value="ECO:0007669"/>
    <property type="project" value="TreeGrafter"/>
</dbReference>
<evidence type="ECO:0000256" key="8">
    <source>
        <dbReference type="ARBA" id="ARBA00023136"/>
    </source>
</evidence>
<feature type="transmembrane region" description="Helical" evidence="10">
    <location>
        <begin position="69"/>
        <end position="88"/>
    </location>
</feature>
<dbReference type="GO" id="GO:0019367">
    <property type="term" value="P:fatty acid elongation, saturated fatty acid"/>
    <property type="evidence" value="ECO:0007669"/>
    <property type="project" value="TreeGrafter"/>
</dbReference>
<keyword evidence="8 10" id="KW-0472">Membrane</keyword>
<keyword evidence="2 10" id="KW-0444">Lipid biosynthesis</keyword>
<dbReference type="GO" id="GO:0005789">
    <property type="term" value="C:endoplasmic reticulum membrane"/>
    <property type="evidence" value="ECO:0007669"/>
    <property type="project" value="TreeGrafter"/>
</dbReference>
<gene>
    <name evidence="11" type="ORF">QE152_g26342</name>
</gene>
<dbReference type="InterPro" id="IPR002076">
    <property type="entry name" value="ELO_fam"/>
</dbReference>
<keyword evidence="6 10" id="KW-1133">Transmembrane helix</keyword>
<sequence>MNNDTLVGSVFDKYDVIFKGIADPRVAKWVGFGHPFGCLAVISTYLYLVRNYLPKYMQNRKPYNIQRLIQAYDLFQVIACSLLVYRVLSNGWSINYSLELGTFSTTPKELKTLDNVWYNALLKFIDLLDTVFFILRKKDNQVTNLHLYHHCTTFFFGWSTTQFVASGSTTFTILLNTLVHTVMYSYYFLSTLGPDVQKKIAIIKPKITVMQMKKIAIIKPKITVMQMVQFWLLAIHTITLMRYNKGIIFFCVTP</sequence>
<evidence type="ECO:0000256" key="4">
    <source>
        <dbReference type="ARBA" id="ARBA00022692"/>
    </source>
</evidence>
<feature type="transmembrane region" description="Helical" evidence="10">
    <location>
        <begin position="29"/>
        <end position="48"/>
    </location>
</feature>
<reference evidence="11 12" key="1">
    <citation type="journal article" date="2024" name="BMC Genomics">
        <title>De novo assembly and annotation of Popillia japonica's genome with initial clues to its potential as an invasive pest.</title>
        <authorList>
            <person name="Cucini C."/>
            <person name="Boschi S."/>
            <person name="Funari R."/>
            <person name="Cardaioli E."/>
            <person name="Iannotti N."/>
            <person name="Marturano G."/>
            <person name="Paoli F."/>
            <person name="Bruttini M."/>
            <person name="Carapelli A."/>
            <person name="Frati F."/>
            <person name="Nardi F."/>
        </authorList>
    </citation>
    <scope>NUCLEOTIDE SEQUENCE [LARGE SCALE GENOMIC DNA]</scope>
    <source>
        <strain evidence="11">DMR45628</strain>
    </source>
</reference>
<dbReference type="Proteomes" id="UP001458880">
    <property type="component" value="Unassembled WGS sequence"/>
</dbReference>
<keyword evidence="5 10" id="KW-0276">Fatty acid metabolism</keyword>
<evidence type="ECO:0000256" key="10">
    <source>
        <dbReference type="RuleBase" id="RU361115"/>
    </source>
</evidence>
<dbReference type="Pfam" id="PF01151">
    <property type="entry name" value="ELO"/>
    <property type="match status" value="1"/>
</dbReference>
<feature type="transmembrane region" description="Helical" evidence="10">
    <location>
        <begin position="222"/>
        <end position="243"/>
    </location>
</feature>
<comment type="catalytic activity">
    <reaction evidence="10">
        <text>a very-long-chain acyl-CoA + malonyl-CoA + H(+) = a very-long-chain 3-oxoacyl-CoA + CO2 + CoA</text>
        <dbReference type="Rhea" id="RHEA:32727"/>
        <dbReference type="ChEBI" id="CHEBI:15378"/>
        <dbReference type="ChEBI" id="CHEBI:16526"/>
        <dbReference type="ChEBI" id="CHEBI:57287"/>
        <dbReference type="ChEBI" id="CHEBI:57384"/>
        <dbReference type="ChEBI" id="CHEBI:90725"/>
        <dbReference type="ChEBI" id="CHEBI:90736"/>
        <dbReference type="EC" id="2.3.1.199"/>
    </reaction>
</comment>
<comment type="subcellular location">
    <subcellularLocation>
        <location evidence="1">Membrane</location>
        <topology evidence="1">Multi-pass membrane protein</topology>
    </subcellularLocation>
</comment>
<name>A0AAW1JZ10_POPJA</name>
<dbReference type="GO" id="GO:0030148">
    <property type="term" value="P:sphingolipid biosynthetic process"/>
    <property type="evidence" value="ECO:0007669"/>
    <property type="project" value="TreeGrafter"/>
</dbReference>
<dbReference type="GO" id="GO:0009922">
    <property type="term" value="F:fatty acid elongase activity"/>
    <property type="evidence" value="ECO:0007669"/>
    <property type="project" value="UniProtKB-EC"/>
</dbReference>
<proteinExistence type="inferred from homology"/>
<evidence type="ECO:0000256" key="7">
    <source>
        <dbReference type="ARBA" id="ARBA00023098"/>
    </source>
</evidence>
<comment type="caution">
    <text evidence="10">Lacks conserved residue(s) required for the propagation of feature annotation.</text>
</comment>
<dbReference type="GO" id="GO:0034625">
    <property type="term" value="P:fatty acid elongation, monounsaturated fatty acid"/>
    <property type="evidence" value="ECO:0007669"/>
    <property type="project" value="TreeGrafter"/>
</dbReference>
<keyword evidence="9 10" id="KW-0275">Fatty acid biosynthesis</keyword>
<dbReference type="EMBL" id="JASPKY010000300">
    <property type="protein sequence ID" value="KAK9709867.1"/>
    <property type="molecule type" value="Genomic_DNA"/>
</dbReference>
<protein>
    <recommendedName>
        <fullName evidence="10">Elongation of very long chain fatty acids protein</fullName>
        <ecNumber evidence="10">2.3.1.199</ecNumber>
    </recommendedName>
    <alternativeName>
        <fullName evidence="10">Very-long-chain 3-oxoacyl-CoA synthase</fullName>
    </alternativeName>
</protein>
<keyword evidence="12" id="KW-1185">Reference proteome</keyword>
<keyword evidence="4 10" id="KW-0812">Transmembrane</keyword>
<comment type="caution">
    <text evidence="11">The sequence shown here is derived from an EMBL/GenBank/DDBJ whole genome shotgun (WGS) entry which is preliminary data.</text>
</comment>